<evidence type="ECO:0000256" key="2">
    <source>
        <dbReference type="SAM" id="SignalP"/>
    </source>
</evidence>
<evidence type="ECO:0000313" key="3">
    <source>
        <dbReference type="EMBL" id="SEQ43560.1"/>
    </source>
</evidence>
<dbReference type="AlphaFoldDB" id="A0A9X8MCE7"/>
<feature type="signal peptide" evidence="2">
    <location>
        <begin position="1"/>
        <end position="21"/>
    </location>
</feature>
<name>A0A9X8MCE7_9PSED</name>
<gene>
    <name evidence="3" type="ORF">SAMN05216409_105400</name>
</gene>
<protein>
    <submittedName>
        <fullName evidence="3">Uncharacterized protein</fullName>
    </submittedName>
</protein>
<keyword evidence="2" id="KW-0732">Signal</keyword>
<reference evidence="3 4" key="1">
    <citation type="submission" date="2016-10" db="EMBL/GenBank/DDBJ databases">
        <authorList>
            <person name="Varghese N."/>
            <person name="Submissions S."/>
        </authorList>
    </citation>
    <scope>NUCLEOTIDE SEQUENCE [LARGE SCALE GENOMIC DNA]</scope>
    <source>
        <strain evidence="3 4">LMG 21974</strain>
    </source>
</reference>
<sequence>MFMMKPSVAAALPRLGLPALAVINNASLNQAGNNAFLPENEKAYRNRIDYGQWQHAFPGAANRAVSINTATVEEQRINNQAMLTQSGNFNELDYRQEGNGTSQRSP</sequence>
<proteinExistence type="predicted"/>
<dbReference type="RefSeq" id="WP_074825101.1">
    <property type="nucleotide sequence ID" value="NZ_FOEV01000005.1"/>
</dbReference>
<evidence type="ECO:0000256" key="1">
    <source>
        <dbReference type="SAM" id="MobiDB-lite"/>
    </source>
</evidence>
<feature type="region of interest" description="Disordered" evidence="1">
    <location>
        <begin position="84"/>
        <end position="106"/>
    </location>
</feature>
<dbReference type="Proteomes" id="UP000183210">
    <property type="component" value="Unassembled WGS sequence"/>
</dbReference>
<evidence type="ECO:0000313" key="4">
    <source>
        <dbReference type="Proteomes" id="UP000183210"/>
    </source>
</evidence>
<feature type="chain" id="PRO_5040787628" evidence="2">
    <location>
        <begin position="22"/>
        <end position="106"/>
    </location>
</feature>
<dbReference type="EMBL" id="FOEV01000005">
    <property type="protein sequence ID" value="SEQ43560.1"/>
    <property type="molecule type" value="Genomic_DNA"/>
</dbReference>
<dbReference type="GeneID" id="300268485"/>
<organism evidence="3 4">
    <name type="scientific">Pseudomonas lutea</name>
    <dbReference type="NCBI Taxonomy" id="243924"/>
    <lineage>
        <taxon>Bacteria</taxon>
        <taxon>Pseudomonadati</taxon>
        <taxon>Pseudomonadota</taxon>
        <taxon>Gammaproteobacteria</taxon>
        <taxon>Pseudomonadales</taxon>
        <taxon>Pseudomonadaceae</taxon>
        <taxon>Pseudomonas</taxon>
    </lineage>
</organism>
<comment type="caution">
    <text evidence="3">The sequence shown here is derived from an EMBL/GenBank/DDBJ whole genome shotgun (WGS) entry which is preliminary data.</text>
</comment>
<accession>A0A9X8MCE7</accession>